<dbReference type="Pfam" id="PF09820">
    <property type="entry name" value="AAA-ATPase_like"/>
    <property type="match status" value="1"/>
</dbReference>
<proteinExistence type="predicted"/>
<dbReference type="InterPro" id="IPR027417">
    <property type="entry name" value="P-loop_NTPase"/>
</dbReference>
<organism evidence="2 3">
    <name type="scientific">Marinitoga piezophila (strain DSM 14283 / JCM 11233 / KA3)</name>
    <dbReference type="NCBI Taxonomy" id="443254"/>
    <lineage>
        <taxon>Bacteria</taxon>
        <taxon>Thermotogati</taxon>
        <taxon>Thermotogota</taxon>
        <taxon>Thermotogae</taxon>
        <taxon>Petrotogales</taxon>
        <taxon>Petrotogaceae</taxon>
        <taxon>Marinitoga</taxon>
    </lineage>
</organism>
<dbReference type="OrthoDB" id="9766673at2"/>
<dbReference type="EMBL" id="CP003257">
    <property type="protein sequence ID" value="AEX84624.1"/>
    <property type="molecule type" value="Genomic_DNA"/>
</dbReference>
<reference evidence="3" key="2">
    <citation type="submission" date="2012-01" db="EMBL/GenBank/DDBJ databases">
        <title>Complete sequence of chromosome of Marinitoga piezophila KA3.</title>
        <authorList>
            <person name="Lucas S."/>
            <person name="Han J."/>
            <person name="Lapidus A."/>
            <person name="Cheng J.-F."/>
            <person name="Goodwin L."/>
            <person name="Pitluck S."/>
            <person name="Peters L."/>
            <person name="Mikhailova N."/>
            <person name="Teshima H."/>
            <person name="Detter J.C."/>
            <person name="Han C."/>
            <person name="Tapia R."/>
            <person name="Land M."/>
            <person name="Hauser L."/>
            <person name="Kyrpides N."/>
            <person name="Ivanova N."/>
            <person name="Pagani I."/>
            <person name="Jebbar M."/>
            <person name="Vannier P."/>
            <person name="Oger P."/>
            <person name="Cario A."/>
            <person name="Bartlett D."/>
            <person name="Noll K.M."/>
            <person name="Woyke T."/>
        </authorList>
    </citation>
    <scope>NUCLEOTIDE SEQUENCE [LARGE SCALE GENOMIC DNA]</scope>
    <source>
        <strain evidence="3">DSM 14283 / JCM 11233 / KA3</strain>
    </source>
</reference>
<evidence type="ECO:0000313" key="2">
    <source>
        <dbReference type="EMBL" id="AEX84624.1"/>
    </source>
</evidence>
<dbReference type="HOGENOM" id="CLU_021114_1_2_0"/>
<dbReference type="eggNOG" id="COG4637">
    <property type="taxonomic scope" value="Bacteria"/>
</dbReference>
<feature type="domain" description="AAA-ATPase-like" evidence="1">
    <location>
        <begin position="8"/>
        <end position="243"/>
    </location>
</feature>
<sequence>MEKLKKLPLGKSDFKSLIKNNMYFVDKSMLIKDILEGGDVILITRPRRFGKTLNMSMLEHFFSMKENSENLFKDLKIWNEKEIIEKYLNKYPVIFITFKDTKKDKLLSMKIEVKALIRKIYSEHLYLLESDKLNILEKRYIKQLLELEEIPGKTDEEKDAKEDTIFESSLKNLTEFIYKHHGKKVILLIDEYDTPIQQSYLNGYYNEFINFIGNMLGSALKDNEYLEKAVLTGITRVAKESIFTGVNNLQVSTVLSELFNDKFGMTKEELHEALKYYGMEYEEEKIIEWYNGFNFGGLEIYNPYSIMNLLYEKKIKNYWINTSGNKLIKDLIAKGTAEIKAKMYDLIEGGTVTTTINENLVYGDLNVNVEESVWTLFLFTGYLTWIDKKGDEENPEYTLRITNKETKGFFERTVVNILEENRIDYKSIIWLLTNNKKKKFEEEFKKIVEGTLSYFDVSGEEPERFYHGLILGMSVGLQREYIIKSNRESGYGRADLILIPKEKSKPGIIFEFKKLDIDEDKNLKECAEKGMKQIEEKNYEAEIKSYGIEKIIKVAIAFDKKEVEIVIK</sequence>
<dbReference type="Proteomes" id="UP000007161">
    <property type="component" value="Chromosome"/>
</dbReference>
<dbReference type="Gene3D" id="3.40.50.300">
    <property type="entry name" value="P-loop containing nucleotide triphosphate hydrolases"/>
    <property type="match status" value="1"/>
</dbReference>
<keyword evidence="3" id="KW-1185">Reference proteome</keyword>
<name>H2J3I0_MARPK</name>
<evidence type="ECO:0000259" key="1">
    <source>
        <dbReference type="Pfam" id="PF09820"/>
    </source>
</evidence>
<protein>
    <recommendedName>
        <fullName evidence="1">AAA-ATPase-like domain-containing protein</fullName>
    </recommendedName>
</protein>
<dbReference type="InterPro" id="IPR012547">
    <property type="entry name" value="PDDEXK_9"/>
</dbReference>
<dbReference type="Pfam" id="PF08011">
    <property type="entry name" value="PDDEXK_9"/>
    <property type="match status" value="1"/>
</dbReference>
<dbReference type="RefSeq" id="WP_014295696.1">
    <property type="nucleotide sequence ID" value="NC_016751.1"/>
</dbReference>
<dbReference type="PANTHER" id="PTHR34825">
    <property type="entry name" value="CONSERVED PROTEIN, WITH A WEAK D-GALACTARATE DEHYDRATASE/ALTRONATE HYDROLASE DOMAIN"/>
    <property type="match status" value="1"/>
</dbReference>
<dbReference type="STRING" id="443254.Marpi_0168"/>
<dbReference type="AlphaFoldDB" id="H2J3I0"/>
<dbReference type="InterPro" id="IPR018631">
    <property type="entry name" value="AAA-ATPase-like_dom"/>
</dbReference>
<reference evidence="2 3" key="1">
    <citation type="journal article" date="2012" name="J. Bacteriol.">
        <title>Complete Genome Sequence of the Thermophilic, Piezophilic, Heterotrophic Bacterium Marinitoga piezophila KA3.</title>
        <authorList>
            <person name="Lucas S."/>
            <person name="Han J."/>
            <person name="Lapidus A."/>
            <person name="Cheng J.F."/>
            <person name="Goodwin L.A."/>
            <person name="Pitluck S."/>
            <person name="Peters L."/>
            <person name="Mikhailova N."/>
            <person name="Teshima H."/>
            <person name="Detter J.C."/>
            <person name="Han C."/>
            <person name="Tapia R."/>
            <person name="Land M."/>
            <person name="Hauser L."/>
            <person name="Kyrpides N.C."/>
            <person name="Ivanova N."/>
            <person name="Pagani I."/>
            <person name="Vannier P."/>
            <person name="Oger P."/>
            <person name="Bartlett D.H."/>
            <person name="Noll K.M."/>
            <person name="Woyke T."/>
            <person name="Jebbar M."/>
        </authorList>
    </citation>
    <scope>NUCLEOTIDE SEQUENCE [LARGE SCALE GENOMIC DNA]</scope>
    <source>
        <strain evidence="3">DSM 14283 / JCM 11233 / KA3</strain>
    </source>
</reference>
<evidence type="ECO:0000313" key="3">
    <source>
        <dbReference type="Proteomes" id="UP000007161"/>
    </source>
</evidence>
<accession>H2J3I0</accession>
<dbReference type="KEGG" id="mpz:Marpi_0168"/>
<dbReference type="PANTHER" id="PTHR34825:SF1">
    <property type="entry name" value="AAA-ATPASE-LIKE DOMAIN-CONTAINING PROTEIN"/>
    <property type="match status" value="1"/>
</dbReference>
<gene>
    <name evidence="2" type="ordered locus">Marpi_0168</name>
</gene>